<sequence>MMLFCFVSLEGGFMSGIGKEDMVIMVY</sequence>
<dbReference type="Proteomes" id="UP001164929">
    <property type="component" value="Chromosome 6"/>
</dbReference>
<organism evidence="1 2">
    <name type="scientific">Populus alba x Populus x berolinensis</name>
    <dbReference type="NCBI Taxonomy" id="444605"/>
    <lineage>
        <taxon>Eukaryota</taxon>
        <taxon>Viridiplantae</taxon>
        <taxon>Streptophyta</taxon>
        <taxon>Embryophyta</taxon>
        <taxon>Tracheophyta</taxon>
        <taxon>Spermatophyta</taxon>
        <taxon>Magnoliopsida</taxon>
        <taxon>eudicotyledons</taxon>
        <taxon>Gunneridae</taxon>
        <taxon>Pentapetalae</taxon>
        <taxon>rosids</taxon>
        <taxon>fabids</taxon>
        <taxon>Malpighiales</taxon>
        <taxon>Salicaceae</taxon>
        <taxon>Saliceae</taxon>
        <taxon>Populus</taxon>
    </lineage>
</organism>
<dbReference type="AlphaFoldDB" id="A0AAD6QN08"/>
<protein>
    <submittedName>
        <fullName evidence="1">Uncharacterized protein</fullName>
    </submittedName>
</protein>
<dbReference type="EMBL" id="JAQIZT010000006">
    <property type="protein sequence ID" value="KAJ6993397.1"/>
    <property type="molecule type" value="Genomic_DNA"/>
</dbReference>
<name>A0AAD6QN08_9ROSI</name>
<accession>A0AAD6QN08</accession>
<keyword evidence="2" id="KW-1185">Reference proteome</keyword>
<comment type="caution">
    <text evidence="1">The sequence shown here is derived from an EMBL/GenBank/DDBJ whole genome shotgun (WGS) entry which is preliminary data.</text>
</comment>
<reference evidence="1" key="1">
    <citation type="journal article" date="2023" name="Mol. Ecol. Resour.">
        <title>Chromosome-level genome assembly of a triploid poplar Populus alba 'Berolinensis'.</title>
        <authorList>
            <person name="Chen S."/>
            <person name="Yu Y."/>
            <person name="Wang X."/>
            <person name="Wang S."/>
            <person name="Zhang T."/>
            <person name="Zhou Y."/>
            <person name="He R."/>
            <person name="Meng N."/>
            <person name="Wang Y."/>
            <person name="Liu W."/>
            <person name="Liu Z."/>
            <person name="Liu J."/>
            <person name="Guo Q."/>
            <person name="Huang H."/>
            <person name="Sederoff R.R."/>
            <person name="Wang G."/>
            <person name="Qu G."/>
            <person name="Chen S."/>
        </authorList>
    </citation>
    <scope>NUCLEOTIDE SEQUENCE</scope>
    <source>
        <strain evidence="1">SC-2020</strain>
    </source>
</reference>
<gene>
    <name evidence="1" type="ORF">NC653_016509</name>
</gene>
<evidence type="ECO:0000313" key="1">
    <source>
        <dbReference type="EMBL" id="KAJ6993397.1"/>
    </source>
</evidence>
<proteinExistence type="predicted"/>
<evidence type="ECO:0000313" key="2">
    <source>
        <dbReference type="Proteomes" id="UP001164929"/>
    </source>
</evidence>